<dbReference type="PANTHER" id="PTHR46913">
    <property type="entry name" value="RING-H2 FINGER PROTEIN ATL16"/>
    <property type="match status" value="1"/>
</dbReference>
<feature type="transmembrane region" description="Helical" evidence="16">
    <location>
        <begin position="60"/>
        <end position="85"/>
    </location>
</feature>
<keyword evidence="10" id="KW-0862">Zinc</keyword>
<keyword evidence="12 16" id="KW-0472">Membrane</keyword>
<comment type="subcellular location">
    <subcellularLocation>
        <location evidence="2">Membrane</location>
        <topology evidence="2">Single-pass membrane protein</topology>
    </subcellularLocation>
</comment>
<name>V7CZU4_PHAVU</name>
<evidence type="ECO:0000256" key="16">
    <source>
        <dbReference type="SAM" id="Phobius"/>
    </source>
</evidence>
<dbReference type="Gramene" id="ESW35667">
    <property type="protein sequence ID" value="ESW35667"/>
    <property type="gene ID" value="PHAVU_001G254300g"/>
</dbReference>
<dbReference type="CDD" id="cd16461">
    <property type="entry name" value="RING-H2_EL5-like"/>
    <property type="match status" value="1"/>
</dbReference>
<keyword evidence="9" id="KW-0833">Ubl conjugation pathway</keyword>
<dbReference type="OMA" id="CRAPIVH"/>
<dbReference type="UniPathway" id="UPA00143"/>
<dbReference type="PANTHER" id="PTHR46913:SF19">
    <property type="entry name" value="RING-TYPE E3 UBIQUITIN TRANSFERASE"/>
    <property type="match status" value="1"/>
</dbReference>
<dbReference type="EC" id="2.3.2.27" evidence="4"/>
<dbReference type="GO" id="GO:0008270">
    <property type="term" value="F:zinc ion binding"/>
    <property type="evidence" value="ECO:0007669"/>
    <property type="project" value="UniProtKB-KW"/>
</dbReference>
<evidence type="ECO:0000256" key="13">
    <source>
        <dbReference type="ARBA" id="ARBA00024209"/>
    </source>
</evidence>
<evidence type="ECO:0000256" key="7">
    <source>
        <dbReference type="ARBA" id="ARBA00022723"/>
    </source>
</evidence>
<evidence type="ECO:0000313" key="19">
    <source>
        <dbReference type="Proteomes" id="UP000000226"/>
    </source>
</evidence>
<evidence type="ECO:0000256" key="12">
    <source>
        <dbReference type="ARBA" id="ARBA00023136"/>
    </source>
</evidence>
<keyword evidence="11 16" id="KW-1133">Transmembrane helix</keyword>
<evidence type="ECO:0000256" key="11">
    <source>
        <dbReference type="ARBA" id="ARBA00022989"/>
    </source>
</evidence>
<dbReference type="eggNOG" id="KOG0800">
    <property type="taxonomic scope" value="Eukaryota"/>
</dbReference>
<organism evidence="18 19">
    <name type="scientific">Phaseolus vulgaris</name>
    <name type="common">Kidney bean</name>
    <name type="synonym">French bean</name>
    <dbReference type="NCBI Taxonomy" id="3885"/>
    <lineage>
        <taxon>Eukaryota</taxon>
        <taxon>Viridiplantae</taxon>
        <taxon>Streptophyta</taxon>
        <taxon>Embryophyta</taxon>
        <taxon>Tracheophyta</taxon>
        <taxon>Spermatophyta</taxon>
        <taxon>Magnoliopsida</taxon>
        <taxon>eudicotyledons</taxon>
        <taxon>Gunneridae</taxon>
        <taxon>Pentapetalae</taxon>
        <taxon>rosids</taxon>
        <taxon>fabids</taxon>
        <taxon>Fabales</taxon>
        <taxon>Fabaceae</taxon>
        <taxon>Papilionoideae</taxon>
        <taxon>50 kb inversion clade</taxon>
        <taxon>NPAAA clade</taxon>
        <taxon>indigoferoid/millettioid clade</taxon>
        <taxon>Phaseoleae</taxon>
        <taxon>Phaseolus</taxon>
    </lineage>
</organism>
<dbReference type="GO" id="GO:0016020">
    <property type="term" value="C:membrane"/>
    <property type="evidence" value="ECO:0007669"/>
    <property type="project" value="UniProtKB-SubCell"/>
</dbReference>
<evidence type="ECO:0000256" key="4">
    <source>
        <dbReference type="ARBA" id="ARBA00012483"/>
    </source>
</evidence>
<keyword evidence="8 14" id="KW-0863">Zinc-finger</keyword>
<dbReference type="SMART" id="SM00184">
    <property type="entry name" value="RING"/>
    <property type="match status" value="1"/>
</dbReference>
<dbReference type="EMBL" id="CM002288">
    <property type="protein sequence ID" value="ESW35667.1"/>
    <property type="molecule type" value="Genomic_DNA"/>
</dbReference>
<evidence type="ECO:0000256" key="6">
    <source>
        <dbReference type="ARBA" id="ARBA00022692"/>
    </source>
</evidence>
<dbReference type="InterPro" id="IPR044600">
    <property type="entry name" value="ATL1/ATL16-like"/>
</dbReference>
<dbReference type="Gene3D" id="3.30.40.10">
    <property type="entry name" value="Zinc/RING finger domain, C3HC4 (zinc finger)"/>
    <property type="match status" value="1"/>
</dbReference>
<evidence type="ECO:0000256" key="9">
    <source>
        <dbReference type="ARBA" id="ARBA00022786"/>
    </source>
</evidence>
<dbReference type="PROSITE" id="PS50089">
    <property type="entry name" value="ZF_RING_2"/>
    <property type="match status" value="1"/>
</dbReference>
<accession>V7CZU4</accession>
<feature type="region of interest" description="Disordered" evidence="15">
    <location>
        <begin position="276"/>
        <end position="317"/>
    </location>
</feature>
<gene>
    <name evidence="18" type="ORF">PHAVU_001G254300g</name>
</gene>
<dbReference type="FunFam" id="3.30.40.10:FF:000187">
    <property type="entry name" value="E3 ubiquitin-protein ligase ATL6"/>
    <property type="match status" value="1"/>
</dbReference>
<evidence type="ECO:0000256" key="2">
    <source>
        <dbReference type="ARBA" id="ARBA00004167"/>
    </source>
</evidence>
<evidence type="ECO:0000256" key="8">
    <source>
        <dbReference type="ARBA" id="ARBA00022771"/>
    </source>
</evidence>
<keyword evidence="6 16" id="KW-0812">Transmembrane</keyword>
<dbReference type="InterPro" id="IPR001841">
    <property type="entry name" value="Znf_RING"/>
</dbReference>
<evidence type="ECO:0000259" key="17">
    <source>
        <dbReference type="PROSITE" id="PS50089"/>
    </source>
</evidence>
<sequence>MTSFHSRKLVFPFLCSSDGSTMRNRTSPIASPLPSPVSFPCFSPPLREGHHDHLHFQPTIIIVISGLSCVILFIIFLSKILRYYYFNRYNISRRNPPILFDIRGDSPFFDDEEHEQVMRQHPLWFSPTEGLQQSTIDSITVYRYRNDEVLVKETECLVCLGEFQQEESLRLLPKCSHAFHVPCIDTWLRSHKTCPLCRAPIVHDTASVDGGTESDSSVSDMIEDMEECSSGVVRVGDEDSSEEERGDGIEVLSEWGEVSDHSSILFSFVSDVGTQPQEFDHENESKMKRSFSVDSSSAMEKKASNSGAKMMLVSLRS</sequence>
<comment type="similarity">
    <text evidence="13">Belongs to the RING-type zinc finger family. ATL subfamily.</text>
</comment>
<evidence type="ECO:0000256" key="14">
    <source>
        <dbReference type="PROSITE-ProRule" id="PRU00175"/>
    </source>
</evidence>
<reference evidence="19" key="1">
    <citation type="journal article" date="2014" name="Nat. Genet.">
        <title>A reference genome for common bean and genome-wide analysis of dual domestications.</title>
        <authorList>
            <person name="Schmutz J."/>
            <person name="McClean P.E."/>
            <person name="Mamidi S."/>
            <person name="Wu G.A."/>
            <person name="Cannon S.B."/>
            <person name="Grimwood J."/>
            <person name="Jenkins J."/>
            <person name="Shu S."/>
            <person name="Song Q."/>
            <person name="Chavarro C."/>
            <person name="Torres-Torres M."/>
            <person name="Geffroy V."/>
            <person name="Moghaddam S.M."/>
            <person name="Gao D."/>
            <person name="Abernathy B."/>
            <person name="Barry K."/>
            <person name="Blair M."/>
            <person name="Brick M.A."/>
            <person name="Chovatia M."/>
            <person name="Gepts P."/>
            <person name="Goodstein D.M."/>
            <person name="Gonzales M."/>
            <person name="Hellsten U."/>
            <person name="Hyten D.L."/>
            <person name="Jia G."/>
            <person name="Kelly J.D."/>
            <person name="Kudrna D."/>
            <person name="Lee R."/>
            <person name="Richard M.M."/>
            <person name="Miklas P.N."/>
            <person name="Osorno J.M."/>
            <person name="Rodrigues J."/>
            <person name="Thareau V."/>
            <person name="Urrea C.A."/>
            <person name="Wang M."/>
            <person name="Yu Y."/>
            <person name="Zhang M."/>
            <person name="Wing R.A."/>
            <person name="Cregan P.B."/>
            <person name="Rokhsar D.S."/>
            <person name="Jackson S.A."/>
        </authorList>
    </citation>
    <scope>NUCLEOTIDE SEQUENCE [LARGE SCALE GENOMIC DNA]</scope>
    <source>
        <strain evidence="19">cv. G19833</strain>
    </source>
</reference>
<feature type="compositionally biased region" description="Basic and acidic residues" evidence="15">
    <location>
        <begin position="278"/>
        <end position="287"/>
    </location>
</feature>
<evidence type="ECO:0000256" key="10">
    <source>
        <dbReference type="ARBA" id="ARBA00022833"/>
    </source>
</evidence>
<keyword evidence="7" id="KW-0479">Metal-binding</keyword>
<comment type="pathway">
    <text evidence="3">Protein modification; protein ubiquitination.</text>
</comment>
<dbReference type="GO" id="GO:0016567">
    <property type="term" value="P:protein ubiquitination"/>
    <property type="evidence" value="ECO:0007669"/>
    <property type="project" value="UniProtKB-UniPathway"/>
</dbReference>
<dbReference type="OrthoDB" id="9984778at2759"/>
<keyword evidence="5" id="KW-0808">Transferase</keyword>
<dbReference type="SUPFAM" id="SSF57850">
    <property type="entry name" value="RING/U-box"/>
    <property type="match status" value="1"/>
</dbReference>
<dbReference type="Proteomes" id="UP000000226">
    <property type="component" value="Chromosome 1"/>
</dbReference>
<evidence type="ECO:0000256" key="5">
    <source>
        <dbReference type="ARBA" id="ARBA00022679"/>
    </source>
</evidence>
<dbReference type="STRING" id="3885.V7CZU4"/>
<dbReference type="AlphaFoldDB" id="V7CZU4"/>
<evidence type="ECO:0000256" key="3">
    <source>
        <dbReference type="ARBA" id="ARBA00004906"/>
    </source>
</evidence>
<comment type="catalytic activity">
    <reaction evidence="1">
        <text>S-ubiquitinyl-[E2 ubiquitin-conjugating enzyme]-L-cysteine + [acceptor protein]-L-lysine = [E2 ubiquitin-conjugating enzyme]-L-cysteine + N(6)-ubiquitinyl-[acceptor protein]-L-lysine.</text>
        <dbReference type="EC" id="2.3.2.27"/>
    </reaction>
</comment>
<keyword evidence="19" id="KW-1185">Reference proteome</keyword>
<protein>
    <recommendedName>
        <fullName evidence="4">RING-type E3 ubiquitin transferase</fullName>
        <ecNumber evidence="4">2.3.2.27</ecNumber>
    </recommendedName>
</protein>
<evidence type="ECO:0000313" key="18">
    <source>
        <dbReference type="EMBL" id="ESW35667.1"/>
    </source>
</evidence>
<dbReference type="GO" id="GO:0061630">
    <property type="term" value="F:ubiquitin protein ligase activity"/>
    <property type="evidence" value="ECO:0007669"/>
    <property type="project" value="UniProtKB-EC"/>
</dbReference>
<evidence type="ECO:0000256" key="1">
    <source>
        <dbReference type="ARBA" id="ARBA00000900"/>
    </source>
</evidence>
<evidence type="ECO:0000256" key="15">
    <source>
        <dbReference type="SAM" id="MobiDB-lite"/>
    </source>
</evidence>
<dbReference type="InterPro" id="IPR013083">
    <property type="entry name" value="Znf_RING/FYVE/PHD"/>
</dbReference>
<feature type="domain" description="RING-type" evidence="17">
    <location>
        <begin position="156"/>
        <end position="198"/>
    </location>
</feature>
<dbReference type="Pfam" id="PF13639">
    <property type="entry name" value="zf-RING_2"/>
    <property type="match status" value="1"/>
</dbReference>
<proteinExistence type="inferred from homology"/>